<dbReference type="GeneID" id="115874679"/>
<dbReference type="RefSeq" id="XP_030745758.1">
    <property type="nucleotide sequence ID" value="XM_030889898.1"/>
</dbReference>
<evidence type="ECO:0000313" key="4">
    <source>
        <dbReference type="RefSeq" id="XP_030745758.1"/>
    </source>
</evidence>
<feature type="compositionally biased region" description="Low complexity" evidence="1">
    <location>
        <begin position="121"/>
        <end position="134"/>
    </location>
</feature>
<dbReference type="KEGG" id="soy:115874679"/>
<name>A0A6J2X3I5_SITOR</name>
<organism evidence="3 4">
    <name type="scientific">Sitophilus oryzae</name>
    <name type="common">Rice weevil</name>
    <name type="synonym">Curculio oryzae</name>
    <dbReference type="NCBI Taxonomy" id="7048"/>
    <lineage>
        <taxon>Eukaryota</taxon>
        <taxon>Metazoa</taxon>
        <taxon>Ecdysozoa</taxon>
        <taxon>Arthropoda</taxon>
        <taxon>Hexapoda</taxon>
        <taxon>Insecta</taxon>
        <taxon>Pterygota</taxon>
        <taxon>Neoptera</taxon>
        <taxon>Endopterygota</taxon>
        <taxon>Coleoptera</taxon>
        <taxon>Polyphaga</taxon>
        <taxon>Cucujiformia</taxon>
        <taxon>Curculionidae</taxon>
        <taxon>Dryophthorinae</taxon>
        <taxon>Sitophilus</taxon>
    </lineage>
</organism>
<evidence type="ECO:0000256" key="1">
    <source>
        <dbReference type="SAM" id="MobiDB-lite"/>
    </source>
</evidence>
<keyword evidence="3" id="KW-1185">Reference proteome</keyword>
<dbReference type="Proteomes" id="UP000504635">
    <property type="component" value="Unplaced"/>
</dbReference>
<dbReference type="InParanoid" id="A0A6J2X3I5"/>
<feature type="region of interest" description="Disordered" evidence="1">
    <location>
        <begin position="115"/>
        <end position="135"/>
    </location>
</feature>
<reference evidence="4" key="1">
    <citation type="submission" date="2025-08" db="UniProtKB">
        <authorList>
            <consortium name="RefSeq"/>
        </authorList>
    </citation>
    <scope>IDENTIFICATION</scope>
    <source>
        <tissue evidence="4">Gonads</tissue>
    </source>
</reference>
<dbReference type="AlphaFoldDB" id="A0A6J2X3I5"/>
<gene>
    <name evidence="4" type="primary">LOC115874679</name>
</gene>
<accession>A0A6J2X3I5</accession>
<feature type="signal peptide" evidence="2">
    <location>
        <begin position="1"/>
        <end position="21"/>
    </location>
</feature>
<sequence>MFKSKILLQAIFLLGISLVNFSSEHIVCKIKRNCTEVHCPLLNCTNSSLLLPPRCGECCLRCNTSVPGVSSINSTIGVTDCPIKVNCLLPCRPLQCPLNATIVPPKCGQCCPTCKPSTEDTGSNNSTSSYNSTSAPTKPYIADDSKNGTSCLAVVCPELDCALNATLIRPGPGECCPKCITNTTLPTILDNTTASEP</sequence>
<protein>
    <submittedName>
        <fullName evidence="4">Kielin/chordin-like protein</fullName>
    </submittedName>
</protein>
<feature type="chain" id="PRO_5026771665" evidence="2">
    <location>
        <begin position="22"/>
        <end position="197"/>
    </location>
</feature>
<evidence type="ECO:0000313" key="3">
    <source>
        <dbReference type="Proteomes" id="UP000504635"/>
    </source>
</evidence>
<keyword evidence="2" id="KW-0732">Signal</keyword>
<evidence type="ECO:0000256" key="2">
    <source>
        <dbReference type="SAM" id="SignalP"/>
    </source>
</evidence>
<proteinExistence type="predicted"/>